<comment type="subcellular location">
    <subcellularLocation>
        <location evidence="9">Cell membrane</location>
        <topology evidence="9">Multi-pass membrane protein</topology>
    </subcellularLocation>
    <subcellularLocation>
        <location evidence="1">Membrane</location>
        <topology evidence="1">Multi-pass membrane protein</topology>
    </subcellularLocation>
</comment>
<dbReference type="Pfam" id="PF03840">
    <property type="entry name" value="SecG"/>
    <property type="match status" value="1"/>
</dbReference>
<keyword evidence="5 9" id="KW-0653">Protein transport</keyword>
<keyword evidence="9" id="KW-1003">Cell membrane</keyword>
<keyword evidence="3 9" id="KW-0813">Transport</keyword>
<keyword evidence="7 9" id="KW-0811">Translocation</keyword>
<comment type="similarity">
    <text evidence="2 9">Belongs to the SecG family.</text>
</comment>
<evidence type="ECO:0000256" key="2">
    <source>
        <dbReference type="ARBA" id="ARBA00008445"/>
    </source>
</evidence>
<dbReference type="AlphaFoldDB" id="A0A2Z5U2T4"/>
<reference evidence="10 11" key="1">
    <citation type="journal article" date="2018" name="Genome Biol. Evol.">
        <title>Complete Genome Sequence of Streptococcus ruminantium sp. nov. GUT-187T (=DSM 104980T =JCM 31869T), the Type Strain of S. ruminantium, and Comparison with Genome Sequences of Streptococcus suis Strains.</title>
        <authorList>
            <person name="Tohya M."/>
            <person name="Sekizaki T."/>
            <person name="Miyoshi-Akiyama T."/>
        </authorList>
    </citation>
    <scope>NUCLEOTIDE SEQUENCE [LARGE SCALE GENOMIC DNA]</scope>
    <source>
        <strain evidence="10 11">GUT187T</strain>
    </source>
</reference>
<sequence length="88" mass="9775">MSEVIVESEKNMYQALLTILLILSVILIAVIFIQPAKNQSSNVFDSSSGALFERTKARGFEAVMQRITAILIFLWMLDALALVIISSK</sequence>
<evidence type="ECO:0000256" key="3">
    <source>
        <dbReference type="ARBA" id="ARBA00022448"/>
    </source>
</evidence>
<dbReference type="GO" id="GO:0015450">
    <property type="term" value="F:protein-transporting ATPase activity"/>
    <property type="evidence" value="ECO:0007669"/>
    <property type="project" value="UniProtKB-UniRule"/>
</dbReference>
<dbReference type="GO" id="GO:0009306">
    <property type="term" value="P:protein secretion"/>
    <property type="evidence" value="ECO:0007669"/>
    <property type="project" value="UniProtKB-UniRule"/>
</dbReference>
<keyword evidence="6 9" id="KW-1133">Transmembrane helix</keyword>
<evidence type="ECO:0000256" key="7">
    <source>
        <dbReference type="ARBA" id="ARBA00023010"/>
    </source>
</evidence>
<evidence type="ECO:0000256" key="6">
    <source>
        <dbReference type="ARBA" id="ARBA00022989"/>
    </source>
</evidence>
<evidence type="ECO:0000256" key="5">
    <source>
        <dbReference type="ARBA" id="ARBA00022927"/>
    </source>
</evidence>
<name>A0A2Z5U2T4_9STRE</name>
<evidence type="ECO:0000256" key="8">
    <source>
        <dbReference type="ARBA" id="ARBA00023136"/>
    </source>
</evidence>
<gene>
    <name evidence="10" type="primary">secG</name>
    <name evidence="10" type="ORF">SR187_2845</name>
</gene>
<organism evidence="10 11">
    <name type="scientific">Streptococcus ruminantium</name>
    <dbReference type="NCBI Taxonomy" id="1917441"/>
    <lineage>
        <taxon>Bacteria</taxon>
        <taxon>Bacillati</taxon>
        <taxon>Bacillota</taxon>
        <taxon>Bacilli</taxon>
        <taxon>Lactobacillales</taxon>
        <taxon>Streptococcaceae</taxon>
        <taxon>Streptococcus</taxon>
    </lineage>
</organism>
<evidence type="ECO:0000256" key="1">
    <source>
        <dbReference type="ARBA" id="ARBA00004141"/>
    </source>
</evidence>
<keyword evidence="8 9" id="KW-0472">Membrane</keyword>
<dbReference type="GO" id="GO:0005886">
    <property type="term" value="C:plasma membrane"/>
    <property type="evidence" value="ECO:0007669"/>
    <property type="project" value="UniProtKB-SubCell"/>
</dbReference>
<comment type="function">
    <text evidence="9">Involved in protein export. Participates in an early event of protein translocation.</text>
</comment>
<evidence type="ECO:0000256" key="9">
    <source>
        <dbReference type="RuleBase" id="RU365087"/>
    </source>
</evidence>
<dbReference type="EMBL" id="AP018400">
    <property type="protein sequence ID" value="BBA92178.1"/>
    <property type="molecule type" value="Genomic_DNA"/>
</dbReference>
<dbReference type="Proteomes" id="UP000269331">
    <property type="component" value="Chromosome"/>
</dbReference>
<accession>A0A2Z5U2T4</accession>
<dbReference type="PRINTS" id="PR01651">
    <property type="entry name" value="SECGEXPORT"/>
</dbReference>
<protein>
    <recommendedName>
        <fullName evidence="9">Protein-export membrane protein SecG</fullName>
    </recommendedName>
</protein>
<feature type="transmembrane region" description="Helical" evidence="9">
    <location>
        <begin position="12"/>
        <end position="33"/>
    </location>
</feature>
<dbReference type="InterPro" id="IPR004692">
    <property type="entry name" value="SecG"/>
</dbReference>
<proteinExistence type="inferred from homology"/>
<evidence type="ECO:0000256" key="4">
    <source>
        <dbReference type="ARBA" id="ARBA00022692"/>
    </source>
</evidence>
<evidence type="ECO:0000313" key="11">
    <source>
        <dbReference type="Proteomes" id="UP000269331"/>
    </source>
</evidence>
<feature type="transmembrane region" description="Helical" evidence="9">
    <location>
        <begin position="63"/>
        <end position="85"/>
    </location>
</feature>
<evidence type="ECO:0000313" key="10">
    <source>
        <dbReference type="EMBL" id="BBA92178.1"/>
    </source>
</evidence>
<dbReference type="KEGG" id="srq:SR187_2845"/>
<keyword evidence="4 9" id="KW-0812">Transmembrane</keyword>
<dbReference type="NCBIfam" id="TIGR00810">
    <property type="entry name" value="secG"/>
    <property type="match status" value="1"/>
</dbReference>